<sequence>MFEIGSVTSISNNTDSLVFQMELQPDEYHPMRITLSNQSHVTLDEDFICLIKTPSIGSTLIGFGAQRRGAMASVHDPSKSSSGEHSFQGDIGLRSSGPATEPCTDGGDCGTIFCSVENGAPFYFHHVLSTLSDDMKLSYGVPFLEVLNVHPETRHLVPATWSGEQRGRAEEEKGKDFQYSKCRCPRGFRVAAISDESLGSIYWY</sequence>
<evidence type="ECO:0000313" key="3">
    <source>
        <dbReference type="Proteomes" id="UP001153069"/>
    </source>
</evidence>
<dbReference type="EMBL" id="CAICTM010001139">
    <property type="protein sequence ID" value="CAB9520846.1"/>
    <property type="molecule type" value="Genomic_DNA"/>
</dbReference>
<organism evidence="2 3">
    <name type="scientific">Seminavis robusta</name>
    <dbReference type="NCBI Taxonomy" id="568900"/>
    <lineage>
        <taxon>Eukaryota</taxon>
        <taxon>Sar</taxon>
        <taxon>Stramenopiles</taxon>
        <taxon>Ochrophyta</taxon>
        <taxon>Bacillariophyta</taxon>
        <taxon>Bacillariophyceae</taxon>
        <taxon>Bacillariophycidae</taxon>
        <taxon>Naviculales</taxon>
        <taxon>Naviculaceae</taxon>
        <taxon>Seminavis</taxon>
    </lineage>
</organism>
<feature type="region of interest" description="Disordered" evidence="1">
    <location>
        <begin position="72"/>
        <end position="100"/>
    </location>
</feature>
<gene>
    <name evidence="2" type="ORF">SEMRO_1141_G245570.1</name>
</gene>
<accession>A0A9N8EKB4</accession>
<evidence type="ECO:0000313" key="2">
    <source>
        <dbReference type="EMBL" id="CAB9520846.1"/>
    </source>
</evidence>
<comment type="caution">
    <text evidence="2">The sequence shown here is derived from an EMBL/GenBank/DDBJ whole genome shotgun (WGS) entry which is preliminary data.</text>
</comment>
<keyword evidence="3" id="KW-1185">Reference proteome</keyword>
<evidence type="ECO:0000256" key="1">
    <source>
        <dbReference type="SAM" id="MobiDB-lite"/>
    </source>
</evidence>
<name>A0A9N8EKB4_9STRA</name>
<reference evidence="2" key="1">
    <citation type="submission" date="2020-06" db="EMBL/GenBank/DDBJ databases">
        <authorList>
            <consortium name="Plant Systems Biology data submission"/>
        </authorList>
    </citation>
    <scope>NUCLEOTIDE SEQUENCE</scope>
    <source>
        <strain evidence="2">D6</strain>
    </source>
</reference>
<proteinExistence type="predicted"/>
<dbReference type="AlphaFoldDB" id="A0A9N8EKB4"/>
<protein>
    <submittedName>
        <fullName evidence="2">Uncharacterized protein</fullName>
    </submittedName>
</protein>
<dbReference type="Proteomes" id="UP001153069">
    <property type="component" value="Unassembled WGS sequence"/>
</dbReference>